<comment type="caution">
    <text evidence="1">The sequence shown here is derived from an EMBL/GenBank/DDBJ whole genome shotgun (WGS) entry which is preliminary data.</text>
</comment>
<dbReference type="PANTHER" id="PTHR24559:SF444">
    <property type="entry name" value="REVERSE TRANSCRIPTASE DOMAIN-CONTAINING PROTEIN"/>
    <property type="match status" value="1"/>
</dbReference>
<dbReference type="GO" id="GO:0003964">
    <property type="term" value="F:RNA-directed DNA polymerase activity"/>
    <property type="evidence" value="ECO:0007669"/>
    <property type="project" value="UniProtKB-KW"/>
</dbReference>
<keyword evidence="1" id="KW-0548">Nucleotidyltransferase</keyword>
<sequence length="348" mass="39759">MILNESLMIEETPTKTTTPMIATTKTTTTIATTTPIKITMTTTITTVTMTTTNNRIEGKKPSELMLSTQLRKIGMLETFPYVEGVDYITYDLVVLCVTFATRVDVSSHLLSCAYVIEVVERMSEVVRIRRCLRFVGKRTDINARSRRSTKVDESKLCDKPVVYKERHRLRRPMSFGASEDERIVGIIARSDESFGMCIDYHELSKIDLYLSCHQMRVHKDEIPRIDFRMRYGYFELTVMPFGLTNALVVFMELTSRTDGQSEHTFSTLENMFRAGVRNLVVVGILTFCEAEIGESKMIGLELEQETLKVILDDDLDHMIDIMVNEVMIDGNFTCSQVVTVKMIVRKFA</sequence>
<keyword evidence="1" id="KW-0695">RNA-directed DNA polymerase</keyword>
<reference evidence="1" key="1">
    <citation type="journal article" date="2019" name="Sci. Rep.">
        <title>Draft genome of Tanacetum cinerariifolium, the natural source of mosquito coil.</title>
        <authorList>
            <person name="Yamashiro T."/>
            <person name="Shiraishi A."/>
            <person name="Satake H."/>
            <person name="Nakayama K."/>
        </authorList>
    </citation>
    <scope>NUCLEOTIDE SEQUENCE</scope>
</reference>
<dbReference type="SUPFAM" id="SSF56672">
    <property type="entry name" value="DNA/RNA polymerases"/>
    <property type="match status" value="1"/>
</dbReference>
<name>A0A699GL63_TANCI</name>
<proteinExistence type="predicted"/>
<protein>
    <submittedName>
        <fullName evidence="1">Putative reverse transcriptase domain-containing protein</fullName>
    </submittedName>
</protein>
<keyword evidence="1" id="KW-0808">Transferase</keyword>
<accession>A0A699GL63</accession>
<gene>
    <name evidence="1" type="ORF">Tci_001406</name>
</gene>
<dbReference type="AlphaFoldDB" id="A0A699GL63"/>
<dbReference type="InterPro" id="IPR053134">
    <property type="entry name" value="RNA-dir_DNA_polymerase"/>
</dbReference>
<dbReference type="Gene3D" id="3.10.10.10">
    <property type="entry name" value="HIV Type 1 Reverse Transcriptase, subunit A, domain 1"/>
    <property type="match status" value="1"/>
</dbReference>
<evidence type="ECO:0000313" key="1">
    <source>
        <dbReference type="EMBL" id="GEU29428.1"/>
    </source>
</evidence>
<dbReference type="EMBL" id="BKCJ010000067">
    <property type="protein sequence ID" value="GEU29428.1"/>
    <property type="molecule type" value="Genomic_DNA"/>
</dbReference>
<dbReference type="InterPro" id="IPR043502">
    <property type="entry name" value="DNA/RNA_pol_sf"/>
</dbReference>
<dbReference type="PANTHER" id="PTHR24559">
    <property type="entry name" value="TRANSPOSON TY3-I GAG-POL POLYPROTEIN"/>
    <property type="match status" value="1"/>
</dbReference>
<organism evidence="1">
    <name type="scientific">Tanacetum cinerariifolium</name>
    <name type="common">Dalmatian daisy</name>
    <name type="synonym">Chrysanthemum cinerariifolium</name>
    <dbReference type="NCBI Taxonomy" id="118510"/>
    <lineage>
        <taxon>Eukaryota</taxon>
        <taxon>Viridiplantae</taxon>
        <taxon>Streptophyta</taxon>
        <taxon>Embryophyta</taxon>
        <taxon>Tracheophyta</taxon>
        <taxon>Spermatophyta</taxon>
        <taxon>Magnoliopsida</taxon>
        <taxon>eudicotyledons</taxon>
        <taxon>Gunneridae</taxon>
        <taxon>Pentapetalae</taxon>
        <taxon>asterids</taxon>
        <taxon>campanulids</taxon>
        <taxon>Asterales</taxon>
        <taxon>Asteraceae</taxon>
        <taxon>Asteroideae</taxon>
        <taxon>Anthemideae</taxon>
        <taxon>Anthemidinae</taxon>
        <taxon>Tanacetum</taxon>
    </lineage>
</organism>